<sequence length="172" mass="19437">MNEELESHKRRIRAPVQSKIQTITEQRVAERKAALEKEYQDKLKDLETSSKEKLTSIVVENEKKKLLEEFQHEKEKLKKDTASAIRKEMSLINDMQKKQLVQLREELKKLKSKSQTASPQATPSPMAIPGFAHTSNTGPASTFNMAQQPTPSFAFSGFNNASFGKPNMGNAF</sequence>
<organism evidence="1 2">
    <name type="scientific">Ambrosiozyma monospora</name>
    <name type="common">Yeast</name>
    <name type="synonym">Endomycopsis monosporus</name>
    <dbReference type="NCBI Taxonomy" id="43982"/>
    <lineage>
        <taxon>Eukaryota</taxon>
        <taxon>Fungi</taxon>
        <taxon>Dikarya</taxon>
        <taxon>Ascomycota</taxon>
        <taxon>Saccharomycotina</taxon>
        <taxon>Pichiomycetes</taxon>
        <taxon>Pichiales</taxon>
        <taxon>Pichiaceae</taxon>
        <taxon>Ambrosiozyma</taxon>
    </lineage>
</organism>
<accession>A0ACB5UBL5</accession>
<comment type="caution">
    <text evidence="1">The sequence shown here is derived from an EMBL/GenBank/DDBJ whole genome shotgun (WGS) entry which is preliminary data.</text>
</comment>
<gene>
    <name evidence="1" type="ORF">Amon02_001308800</name>
</gene>
<dbReference type="Proteomes" id="UP001165064">
    <property type="component" value="Unassembled WGS sequence"/>
</dbReference>
<evidence type="ECO:0000313" key="1">
    <source>
        <dbReference type="EMBL" id="GMF07899.1"/>
    </source>
</evidence>
<reference evidence="1" key="1">
    <citation type="submission" date="2023-04" db="EMBL/GenBank/DDBJ databases">
        <title>Ambrosiozyma monospora NBRC 10751.</title>
        <authorList>
            <person name="Ichikawa N."/>
            <person name="Sato H."/>
            <person name="Tonouchi N."/>
        </authorList>
    </citation>
    <scope>NUCLEOTIDE SEQUENCE</scope>
    <source>
        <strain evidence="1">NBRC 10751</strain>
    </source>
</reference>
<proteinExistence type="predicted"/>
<protein>
    <submittedName>
        <fullName evidence="1">Unnamed protein product</fullName>
    </submittedName>
</protein>
<name>A0ACB5UBL5_AMBMO</name>
<keyword evidence="2" id="KW-1185">Reference proteome</keyword>
<dbReference type="EMBL" id="BSXS01016528">
    <property type="protein sequence ID" value="GMF07899.1"/>
    <property type="molecule type" value="Genomic_DNA"/>
</dbReference>
<evidence type="ECO:0000313" key="2">
    <source>
        <dbReference type="Proteomes" id="UP001165064"/>
    </source>
</evidence>
<feature type="non-terminal residue" evidence="1">
    <location>
        <position position="172"/>
    </location>
</feature>